<name>A0A4Q2DEV4_9AGAR</name>
<dbReference type="Proteomes" id="UP000290288">
    <property type="component" value="Unassembled WGS sequence"/>
</dbReference>
<dbReference type="EMBL" id="SDEE01000275">
    <property type="protein sequence ID" value="RXW18310.1"/>
    <property type="molecule type" value="Genomic_DNA"/>
</dbReference>
<evidence type="ECO:0000313" key="3">
    <source>
        <dbReference type="Proteomes" id="UP000290288"/>
    </source>
</evidence>
<dbReference type="AlphaFoldDB" id="A0A4Q2DEV4"/>
<comment type="caution">
    <text evidence="2">The sequence shown here is derived from an EMBL/GenBank/DDBJ whole genome shotgun (WGS) entry which is preliminary data.</text>
</comment>
<feature type="region of interest" description="Disordered" evidence="1">
    <location>
        <begin position="233"/>
        <end position="259"/>
    </location>
</feature>
<evidence type="ECO:0000256" key="1">
    <source>
        <dbReference type="SAM" id="MobiDB-lite"/>
    </source>
</evidence>
<keyword evidence="3" id="KW-1185">Reference proteome</keyword>
<gene>
    <name evidence="2" type="ORF">EST38_g7550</name>
</gene>
<feature type="region of interest" description="Disordered" evidence="1">
    <location>
        <begin position="280"/>
        <end position="327"/>
    </location>
</feature>
<proteinExistence type="predicted"/>
<organism evidence="2 3">
    <name type="scientific">Candolleomyces aberdarensis</name>
    <dbReference type="NCBI Taxonomy" id="2316362"/>
    <lineage>
        <taxon>Eukaryota</taxon>
        <taxon>Fungi</taxon>
        <taxon>Dikarya</taxon>
        <taxon>Basidiomycota</taxon>
        <taxon>Agaricomycotina</taxon>
        <taxon>Agaricomycetes</taxon>
        <taxon>Agaricomycetidae</taxon>
        <taxon>Agaricales</taxon>
        <taxon>Agaricineae</taxon>
        <taxon>Psathyrellaceae</taxon>
        <taxon>Candolleomyces</taxon>
    </lineage>
</organism>
<protein>
    <submittedName>
        <fullName evidence="2">Uncharacterized protein</fullName>
    </submittedName>
</protein>
<sequence length="327" mass="36483">MPDLTMFAGIKGRMLELSGNLAYCALKAQVAELTNKNTRLTHELNAKSSLVESLQKALEAMQRMKPATHYEPQPTQTSPLDPLAPESASFKVYESRSELLNITIWDGTDWRNHKLEIGRNRNSGDPSALERIVGEDGKLTSKARIVSMTDHFAQLMEKTIEVEKQVPDSWDVAPGRVKTYVYTAMKNTFSEFCIVIGAHNNNKIHPFAVKNYPDILKQRNICQLLARLGIEHPSEKKQSNKSSKRKAKQEPADIINIDNPNSDSDLEIVLFSTKPTKWIKHEDDDRSEIVQNPGPSMGLVAQAPQKKPVAPVPQKKPAVPADAQVAN</sequence>
<reference evidence="2 3" key="1">
    <citation type="submission" date="2019-01" db="EMBL/GenBank/DDBJ databases">
        <title>Draft genome sequence of Psathyrella aberdarensis IHI B618.</title>
        <authorList>
            <person name="Buettner E."/>
            <person name="Kellner H."/>
        </authorList>
    </citation>
    <scope>NUCLEOTIDE SEQUENCE [LARGE SCALE GENOMIC DNA]</scope>
    <source>
        <strain evidence="2 3">IHI B618</strain>
    </source>
</reference>
<evidence type="ECO:0000313" key="2">
    <source>
        <dbReference type="EMBL" id="RXW18310.1"/>
    </source>
</evidence>
<accession>A0A4Q2DEV4</accession>
<feature type="compositionally biased region" description="Low complexity" evidence="1">
    <location>
        <begin position="300"/>
        <end position="327"/>
    </location>
</feature>